<organism evidence="3 4">
    <name type="scientific">Paspalum notatum var. saurae</name>
    <dbReference type="NCBI Taxonomy" id="547442"/>
    <lineage>
        <taxon>Eukaryota</taxon>
        <taxon>Viridiplantae</taxon>
        <taxon>Streptophyta</taxon>
        <taxon>Embryophyta</taxon>
        <taxon>Tracheophyta</taxon>
        <taxon>Spermatophyta</taxon>
        <taxon>Magnoliopsida</taxon>
        <taxon>Liliopsida</taxon>
        <taxon>Poales</taxon>
        <taxon>Poaceae</taxon>
        <taxon>PACMAD clade</taxon>
        <taxon>Panicoideae</taxon>
        <taxon>Andropogonodae</taxon>
        <taxon>Paspaleae</taxon>
        <taxon>Paspalinae</taxon>
        <taxon>Paspalum</taxon>
    </lineage>
</organism>
<dbReference type="PANTHER" id="PTHR10579">
    <property type="entry name" value="CALCIUM-ACTIVATED CHLORIDE CHANNEL REGULATOR"/>
    <property type="match status" value="1"/>
</dbReference>
<feature type="signal peptide" evidence="1">
    <location>
        <begin position="1"/>
        <end position="32"/>
    </location>
</feature>
<dbReference type="InterPro" id="IPR051266">
    <property type="entry name" value="CLCR"/>
</dbReference>
<sequence length="639" mass="69470">MALRVAAAGGVSLPACLTCSLLLLALVMGTAAGGEIVKVSTTPVFPAIPRDQQRDDFEVLVRVEAPAAAKRSAPIDLVAVLDHECPAVSPEGPSRLDLLKKAMKFIVKKLDDGDRLAIVAFNDQVVQEHSTDLLRISGDGRSHARRKVDGLKAGGRTAFLPALEQGKPFRRIPSGKPENFPFPILDERSADLNRVGFVLLLSDGIDNSGIKWSREAIVRKSLLSAMLSKYPVHTFGFSESHDPKALHFIAQESRGTYSFVKEHLDSITGAFAVCLGGLKTVVAVNTRVKLTAAEHGGVQIRSIKSGGYMSSISRDRTSSEIVLDVLYASEVKDFIVYLHVPPVDGASCGFDHHRRHHHHHEQHLLTLDAGYGSYYRYATGVKNSMSSVEASGHDVLYIQRPEVVSDAAAAQRQAPSPAVVSHIVRFELLEVVSKFIRHELDVVDQDSLEGGAVRTVDLGRRLEITWEEFKDRHKFWSGVDLGVLDSAMSAMASGLGDRARPLGAYVYSWVSSYQMQRATTMGSADRIVAEFITADMQVMLAEALEFHHESVVVKNAAGGDAADRPAAGAVEQAEELGVVAPLAADGDAEAADHLTAVVQEASLEVINRAMHHDMYLVRIYTYAQINPSGSRNNKLNKHQ</sequence>
<name>A0AAQ3UR84_PASNO</name>
<evidence type="ECO:0000256" key="1">
    <source>
        <dbReference type="SAM" id="SignalP"/>
    </source>
</evidence>
<evidence type="ECO:0000259" key="2">
    <source>
        <dbReference type="PROSITE" id="PS50234"/>
    </source>
</evidence>
<dbReference type="InterPro" id="IPR036465">
    <property type="entry name" value="vWFA_dom_sf"/>
</dbReference>
<dbReference type="Proteomes" id="UP001341281">
    <property type="component" value="Chromosome 10"/>
</dbReference>
<dbReference type="SMART" id="SM00327">
    <property type="entry name" value="VWA"/>
    <property type="match status" value="1"/>
</dbReference>
<reference evidence="3 4" key="1">
    <citation type="submission" date="2024-02" db="EMBL/GenBank/DDBJ databases">
        <title>High-quality chromosome-scale genome assembly of Pensacola bahiagrass (Paspalum notatum Flugge var. saurae).</title>
        <authorList>
            <person name="Vega J.M."/>
            <person name="Podio M."/>
            <person name="Orjuela J."/>
            <person name="Siena L.A."/>
            <person name="Pessino S.C."/>
            <person name="Combes M.C."/>
            <person name="Mariac C."/>
            <person name="Albertini E."/>
            <person name="Pupilli F."/>
            <person name="Ortiz J.P.A."/>
            <person name="Leblanc O."/>
        </authorList>
    </citation>
    <scope>NUCLEOTIDE SEQUENCE [LARGE SCALE GENOMIC DNA]</scope>
    <source>
        <strain evidence="3">R1</strain>
        <tissue evidence="3">Leaf</tissue>
    </source>
</reference>
<evidence type="ECO:0000313" key="4">
    <source>
        <dbReference type="Proteomes" id="UP001341281"/>
    </source>
</evidence>
<keyword evidence="1" id="KW-0732">Signal</keyword>
<dbReference type="AlphaFoldDB" id="A0AAQ3UR84"/>
<evidence type="ECO:0000313" key="3">
    <source>
        <dbReference type="EMBL" id="WVZ96094.1"/>
    </source>
</evidence>
<accession>A0AAQ3UR84</accession>
<proteinExistence type="predicted"/>
<dbReference type="Gene3D" id="3.40.50.410">
    <property type="entry name" value="von Willebrand factor, type A domain"/>
    <property type="match status" value="1"/>
</dbReference>
<feature type="chain" id="PRO_5042863420" description="VWFA domain-containing protein" evidence="1">
    <location>
        <begin position="33"/>
        <end position="639"/>
    </location>
</feature>
<dbReference type="EMBL" id="CP144754">
    <property type="protein sequence ID" value="WVZ96094.1"/>
    <property type="molecule type" value="Genomic_DNA"/>
</dbReference>
<dbReference type="SUPFAM" id="SSF53300">
    <property type="entry name" value="vWA-like"/>
    <property type="match status" value="1"/>
</dbReference>
<feature type="domain" description="VWFA" evidence="2">
    <location>
        <begin position="76"/>
        <end position="275"/>
    </location>
</feature>
<gene>
    <name evidence="3" type="ORF">U9M48_041775</name>
</gene>
<dbReference type="Pfam" id="PF13768">
    <property type="entry name" value="VWA_3"/>
    <property type="match status" value="1"/>
</dbReference>
<dbReference type="PANTHER" id="PTHR10579:SF57">
    <property type="entry name" value="OS11G0687100 PROTEIN"/>
    <property type="match status" value="1"/>
</dbReference>
<protein>
    <recommendedName>
        <fullName evidence="2">VWFA domain-containing protein</fullName>
    </recommendedName>
</protein>
<dbReference type="PROSITE" id="PS50234">
    <property type="entry name" value="VWFA"/>
    <property type="match status" value="1"/>
</dbReference>
<keyword evidence="4" id="KW-1185">Reference proteome</keyword>
<dbReference type="InterPro" id="IPR002035">
    <property type="entry name" value="VWF_A"/>
</dbReference>